<evidence type="ECO:0000313" key="2">
    <source>
        <dbReference type="EMBL" id="SDH01190.1"/>
    </source>
</evidence>
<keyword evidence="3" id="KW-1185">Reference proteome</keyword>
<feature type="coiled-coil region" evidence="1">
    <location>
        <begin position="68"/>
        <end position="95"/>
    </location>
</feature>
<dbReference type="OrthoDB" id="3543865at2"/>
<accession>A0A1G7YZ82</accession>
<dbReference type="Proteomes" id="UP000198923">
    <property type="component" value="Unassembled WGS sequence"/>
</dbReference>
<protein>
    <submittedName>
        <fullName evidence="2">Uncharacterized protein</fullName>
    </submittedName>
</protein>
<gene>
    <name evidence="2" type="ORF">SAMN05421505_110104</name>
</gene>
<sequence>MAGFDIHFQALKNCGSAVYRLAKDFDQGYGQLKPAPRTDAALFGELEGGDALAAQIKSLEEGLIKKEFSDAAEKLRAVENALDQVEANVRAANRAAGGDK</sequence>
<dbReference type="EMBL" id="FNCN01000010">
    <property type="protein sequence ID" value="SDH01190.1"/>
    <property type="molecule type" value="Genomic_DNA"/>
</dbReference>
<dbReference type="STRING" id="504805.SAMN05421505_110104"/>
<evidence type="ECO:0000313" key="3">
    <source>
        <dbReference type="Proteomes" id="UP000198923"/>
    </source>
</evidence>
<evidence type="ECO:0000256" key="1">
    <source>
        <dbReference type="SAM" id="Coils"/>
    </source>
</evidence>
<dbReference type="RefSeq" id="WP_093170654.1">
    <property type="nucleotide sequence ID" value="NZ_FNCN01000010.1"/>
</dbReference>
<proteinExistence type="predicted"/>
<dbReference type="AlphaFoldDB" id="A0A1G7YZ82"/>
<keyword evidence="1" id="KW-0175">Coiled coil</keyword>
<organism evidence="2 3">
    <name type="scientific">Sinosporangium album</name>
    <dbReference type="NCBI Taxonomy" id="504805"/>
    <lineage>
        <taxon>Bacteria</taxon>
        <taxon>Bacillati</taxon>
        <taxon>Actinomycetota</taxon>
        <taxon>Actinomycetes</taxon>
        <taxon>Streptosporangiales</taxon>
        <taxon>Streptosporangiaceae</taxon>
        <taxon>Sinosporangium</taxon>
    </lineage>
</organism>
<name>A0A1G7YZ82_9ACTN</name>
<reference evidence="2 3" key="1">
    <citation type="submission" date="2016-10" db="EMBL/GenBank/DDBJ databases">
        <authorList>
            <person name="de Groot N.N."/>
        </authorList>
    </citation>
    <scope>NUCLEOTIDE SEQUENCE [LARGE SCALE GENOMIC DNA]</scope>
    <source>
        <strain evidence="2 3">CPCC 201354</strain>
    </source>
</reference>